<sequence>MTDNDRLEKRKAYDEDSEEGSPPAYSPKCRISHPVVSDEYGASFIHHVPRSQTGGGGQEVVDDVVRDMQEMALSIATNNSSVKHEIENVEDVQRDGDTGQYTSTLGGYDPGPFSYRRILTNQGFMSILKTLDFRTRAGLRALRSIDSRAISRDISIFCDHKTFSNVDVDYVIRCGPTASYIEDHNGCEKQAPDVDMGCDDDLRGLRLLKLSYHLTDEVRKPEDQERLTRNLEEWKAETRPPQYAYDLGELCLHCRIGI</sequence>
<keyword evidence="2" id="KW-1185">Reference proteome</keyword>
<evidence type="ECO:0000313" key="2">
    <source>
        <dbReference type="Proteomes" id="UP001153332"/>
    </source>
</evidence>
<dbReference type="Proteomes" id="UP001153332">
    <property type="component" value="Unassembled WGS sequence"/>
</dbReference>
<proteinExistence type="predicted"/>
<name>A0ACC2JS76_9PEZI</name>
<evidence type="ECO:0000313" key="1">
    <source>
        <dbReference type="EMBL" id="KAJ8130209.1"/>
    </source>
</evidence>
<protein>
    <submittedName>
        <fullName evidence="1">Uncharacterized protein</fullName>
    </submittedName>
</protein>
<accession>A0ACC2JS76</accession>
<reference evidence="1" key="1">
    <citation type="submission" date="2022-12" db="EMBL/GenBank/DDBJ databases">
        <title>Genome Sequence of Lasiodiplodia mahajangana.</title>
        <authorList>
            <person name="Buettner E."/>
        </authorList>
    </citation>
    <scope>NUCLEOTIDE SEQUENCE</scope>
    <source>
        <strain evidence="1">VT137</strain>
    </source>
</reference>
<organism evidence="1 2">
    <name type="scientific">Lasiodiplodia mahajangana</name>
    <dbReference type="NCBI Taxonomy" id="1108764"/>
    <lineage>
        <taxon>Eukaryota</taxon>
        <taxon>Fungi</taxon>
        <taxon>Dikarya</taxon>
        <taxon>Ascomycota</taxon>
        <taxon>Pezizomycotina</taxon>
        <taxon>Dothideomycetes</taxon>
        <taxon>Dothideomycetes incertae sedis</taxon>
        <taxon>Botryosphaeriales</taxon>
        <taxon>Botryosphaeriaceae</taxon>
        <taxon>Lasiodiplodia</taxon>
    </lineage>
</organism>
<gene>
    <name evidence="1" type="ORF">O1611_g3418</name>
</gene>
<comment type="caution">
    <text evidence="1">The sequence shown here is derived from an EMBL/GenBank/DDBJ whole genome shotgun (WGS) entry which is preliminary data.</text>
</comment>
<dbReference type="EMBL" id="JAPUUL010000553">
    <property type="protein sequence ID" value="KAJ8130209.1"/>
    <property type="molecule type" value="Genomic_DNA"/>
</dbReference>